<dbReference type="AlphaFoldDB" id="A0A543PFN5"/>
<gene>
    <name evidence="1" type="ORF">FHU33_2302</name>
</gene>
<dbReference type="InterPro" id="IPR024364">
    <property type="entry name" value="Baseplate_phage_T4-like"/>
</dbReference>
<proteinExistence type="predicted"/>
<evidence type="ECO:0008006" key="3">
    <source>
        <dbReference type="Google" id="ProtNLM"/>
    </source>
</evidence>
<evidence type="ECO:0000313" key="1">
    <source>
        <dbReference type="EMBL" id="TQN42891.1"/>
    </source>
</evidence>
<sequence length="239" mass="25762">MLAADLVSAWEQGQSRSPAHRWQPLLAVLGVDVGRRTQLSVGQRDALLLDLRGELFGSSIVAVASCPDCAERVELGFEVDDVRTRPPGDPTATFELTSAGYTVLARPPAAGDLAELGTARSGADARELLMARCVTAARRGDADVPVTELPDGVRAELVARMAAADPQADTRLVLTCPSCACTWAATFDIVSFLWQELDAWVHSLIDDVHRLASAYGWSEAEIFAMSPSRRSLYLGLVRR</sequence>
<dbReference type="RefSeq" id="WP_142025467.1">
    <property type="nucleotide sequence ID" value="NZ_VFQE01000001.1"/>
</dbReference>
<accession>A0A543PFN5</accession>
<organism evidence="1 2">
    <name type="scientific">Blastococcus colisei</name>
    <dbReference type="NCBI Taxonomy" id="1564162"/>
    <lineage>
        <taxon>Bacteria</taxon>
        <taxon>Bacillati</taxon>
        <taxon>Actinomycetota</taxon>
        <taxon>Actinomycetes</taxon>
        <taxon>Geodermatophilales</taxon>
        <taxon>Geodermatophilaceae</taxon>
        <taxon>Blastococcus</taxon>
    </lineage>
</organism>
<comment type="caution">
    <text evidence="1">The sequence shown here is derived from an EMBL/GenBank/DDBJ whole genome shotgun (WGS) entry which is preliminary data.</text>
</comment>
<evidence type="ECO:0000313" key="2">
    <source>
        <dbReference type="Proteomes" id="UP000319865"/>
    </source>
</evidence>
<protein>
    <recommendedName>
        <fullName evidence="3">Phage baseplate protein</fullName>
    </recommendedName>
</protein>
<reference evidence="1 2" key="1">
    <citation type="submission" date="2019-06" db="EMBL/GenBank/DDBJ databases">
        <title>Sequencing the genomes of 1000 actinobacteria strains.</title>
        <authorList>
            <person name="Klenk H.-P."/>
        </authorList>
    </citation>
    <scope>NUCLEOTIDE SEQUENCE [LARGE SCALE GENOMIC DNA]</scope>
    <source>
        <strain evidence="1 2">DSM 46837</strain>
    </source>
</reference>
<dbReference type="EMBL" id="VFQE01000001">
    <property type="protein sequence ID" value="TQN42891.1"/>
    <property type="molecule type" value="Genomic_DNA"/>
</dbReference>
<keyword evidence="2" id="KW-1185">Reference proteome</keyword>
<dbReference type="Pfam" id="PF12322">
    <property type="entry name" value="T4_baseplate"/>
    <property type="match status" value="1"/>
</dbReference>
<dbReference type="OrthoDB" id="283948at2"/>
<name>A0A543PFN5_9ACTN</name>
<dbReference type="Proteomes" id="UP000319865">
    <property type="component" value="Unassembled WGS sequence"/>
</dbReference>